<evidence type="ECO:0000313" key="2">
    <source>
        <dbReference type="Proteomes" id="UP001163823"/>
    </source>
</evidence>
<reference evidence="1" key="1">
    <citation type="journal article" date="2023" name="Science">
        <title>Elucidation of the pathway for biosynthesis of saponin adjuvants from the soapbark tree.</title>
        <authorList>
            <person name="Reed J."/>
            <person name="Orme A."/>
            <person name="El-Demerdash A."/>
            <person name="Owen C."/>
            <person name="Martin L.B.B."/>
            <person name="Misra R.C."/>
            <person name="Kikuchi S."/>
            <person name="Rejzek M."/>
            <person name="Martin A.C."/>
            <person name="Harkess A."/>
            <person name="Leebens-Mack J."/>
            <person name="Louveau T."/>
            <person name="Stephenson M.J."/>
            <person name="Osbourn A."/>
        </authorList>
    </citation>
    <scope>NUCLEOTIDE SEQUENCE</scope>
    <source>
        <strain evidence="1">S10</strain>
    </source>
</reference>
<evidence type="ECO:0000313" key="1">
    <source>
        <dbReference type="EMBL" id="KAJ7979496.1"/>
    </source>
</evidence>
<keyword evidence="2" id="KW-1185">Reference proteome</keyword>
<dbReference type="EMBL" id="JARAOO010000002">
    <property type="protein sequence ID" value="KAJ7979496.1"/>
    <property type="molecule type" value="Genomic_DNA"/>
</dbReference>
<dbReference type="Gene3D" id="3.40.50.2000">
    <property type="entry name" value="Glycogen Phosphorylase B"/>
    <property type="match status" value="1"/>
</dbReference>
<organism evidence="1 2">
    <name type="scientific">Quillaja saponaria</name>
    <name type="common">Soap bark tree</name>
    <dbReference type="NCBI Taxonomy" id="32244"/>
    <lineage>
        <taxon>Eukaryota</taxon>
        <taxon>Viridiplantae</taxon>
        <taxon>Streptophyta</taxon>
        <taxon>Embryophyta</taxon>
        <taxon>Tracheophyta</taxon>
        <taxon>Spermatophyta</taxon>
        <taxon>Magnoliopsida</taxon>
        <taxon>eudicotyledons</taxon>
        <taxon>Gunneridae</taxon>
        <taxon>Pentapetalae</taxon>
        <taxon>rosids</taxon>
        <taxon>fabids</taxon>
        <taxon>Fabales</taxon>
        <taxon>Quillajaceae</taxon>
        <taxon>Quillaja</taxon>
    </lineage>
</organism>
<dbReference type="Proteomes" id="UP001163823">
    <property type="component" value="Chromosome 2"/>
</dbReference>
<dbReference type="AlphaFoldDB" id="A0AAD7QDI5"/>
<comment type="caution">
    <text evidence="1">The sequence shown here is derived from an EMBL/GenBank/DDBJ whole genome shotgun (WGS) entry which is preliminary data.</text>
</comment>
<protein>
    <submittedName>
        <fullName evidence="1">Glycosyltransferase</fullName>
    </submittedName>
</protein>
<dbReference type="KEGG" id="qsa:O6P43_002890"/>
<accession>A0AAD7QDI5</accession>
<dbReference type="SUPFAM" id="SSF53756">
    <property type="entry name" value="UDP-Glycosyltransferase/glycogen phosphorylase"/>
    <property type="match status" value="1"/>
</dbReference>
<gene>
    <name evidence="1" type="ORF">O6P43_002890</name>
</gene>
<name>A0AAD7QDI5_QUISA</name>
<proteinExistence type="predicted"/>
<sequence>MSEVSELSVGERRGIGLEKETWVIVAVKGKHVAVFAFPFATHAAPLLSIIHRIAAVAPDVRFTFFSTSQSNNIFFSGNVKHNKQYVDNVRPYDVPNGLPDNYVASYPIEPVELFLKVAPDTLGVLWIRWWLRPEMRSVH</sequence>